<reference evidence="3" key="2">
    <citation type="submission" date="2023-05" db="EMBL/GenBank/DDBJ databases">
        <authorList>
            <consortium name="Lawrence Berkeley National Laboratory"/>
            <person name="Steindorff A."/>
            <person name="Hensen N."/>
            <person name="Bonometti L."/>
            <person name="Westerberg I."/>
            <person name="Brannstrom I.O."/>
            <person name="Guillou S."/>
            <person name="Cros-Aarteil S."/>
            <person name="Calhoun S."/>
            <person name="Haridas S."/>
            <person name="Kuo A."/>
            <person name="Mondo S."/>
            <person name="Pangilinan J."/>
            <person name="Riley R."/>
            <person name="Labutti K."/>
            <person name="Andreopoulos B."/>
            <person name="Lipzen A."/>
            <person name="Chen C."/>
            <person name="Yanf M."/>
            <person name="Daum C."/>
            <person name="Ng V."/>
            <person name="Clum A."/>
            <person name="Ohm R."/>
            <person name="Martin F."/>
            <person name="Silar P."/>
            <person name="Natvig D."/>
            <person name="Lalanne C."/>
            <person name="Gautier V."/>
            <person name="Ament-Velasquez S.L."/>
            <person name="Kruys A."/>
            <person name="Hutchinson M.I."/>
            <person name="Powell A.J."/>
            <person name="Barry K."/>
            <person name="Miller A.N."/>
            <person name="Grigoriev I.V."/>
            <person name="Debuchy R."/>
            <person name="Gladieux P."/>
            <person name="Thoren M.H."/>
            <person name="Johannesson H."/>
        </authorList>
    </citation>
    <scope>NUCLEOTIDE SEQUENCE</scope>
    <source>
        <strain evidence="3">PSN243</strain>
    </source>
</reference>
<keyword evidence="4" id="KW-1185">Reference proteome</keyword>
<reference evidence="3" key="1">
    <citation type="journal article" date="2023" name="Mol. Phylogenet. Evol.">
        <title>Genome-scale phylogeny and comparative genomics of the fungal order Sordariales.</title>
        <authorList>
            <person name="Hensen N."/>
            <person name="Bonometti L."/>
            <person name="Westerberg I."/>
            <person name="Brannstrom I.O."/>
            <person name="Guillou S."/>
            <person name="Cros-Aarteil S."/>
            <person name="Calhoun S."/>
            <person name="Haridas S."/>
            <person name="Kuo A."/>
            <person name="Mondo S."/>
            <person name="Pangilinan J."/>
            <person name="Riley R."/>
            <person name="LaButti K."/>
            <person name="Andreopoulos B."/>
            <person name="Lipzen A."/>
            <person name="Chen C."/>
            <person name="Yan M."/>
            <person name="Daum C."/>
            <person name="Ng V."/>
            <person name="Clum A."/>
            <person name="Steindorff A."/>
            <person name="Ohm R.A."/>
            <person name="Martin F."/>
            <person name="Silar P."/>
            <person name="Natvig D.O."/>
            <person name="Lalanne C."/>
            <person name="Gautier V."/>
            <person name="Ament-Velasquez S.L."/>
            <person name="Kruys A."/>
            <person name="Hutchinson M.I."/>
            <person name="Powell A.J."/>
            <person name="Barry K."/>
            <person name="Miller A.N."/>
            <person name="Grigoriev I.V."/>
            <person name="Debuchy R."/>
            <person name="Gladieux P."/>
            <person name="Hiltunen Thoren M."/>
            <person name="Johannesson H."/>
        </authorList>
    </citation>
    <scope>NUCLEOTIDE SEQUENCE</scope>
    <source>
        <strain evidence="3">PSN243</strain>
    </source>
</reference>
<feature type="region of interest" description="Disordered" evidence="1">
    <location>
        <begin position="57"/>
        <end position="82"/>
    </location>
</feature>
<evidence type="ECO:0000313" key="3">
    <source>
        <dbReference type="EMBL" id="KAK4445343.1"/>
    </source>
</evidence>
<keyword evidence="2" id="KW-0732">Signal</keyword>
<feature type="chain" id="PRO_5043821488" description="Secreted protein" evidence="2">
    <location>
        <begin position="26"/>
        <end position="82"/>
    </location>
</feature>
<gene>
    <name evidence="3" type="ORF">QBC34DRAFT_413361</name>
</gene>
<organism evidence="3 4">
    <name type="scientific">Podospora aff. communis PSN243</name>
    <dbReference type="NCBI Taxonomy" id="3040156"/>
    <lineage>
        <taxon>Eukaryota</taxon>
        <taxon>Fungi</taxon>
        <taxon>Dikarya</taxon>
        <taxon>Ascomycota</taxon>
        <taxon>Pezizomycotina</taxon>
        <taxon>Sordariomycetes</taxon>
        <taxon>Sordariomycetidae</taxon>
        <taxon>Sordariales</taxon>
        <taxon>Podosporaceae</taxon>
        <taxon>Podospora</taxon>
    </lineage>
</organism>
<evidence type="ECO:0008006" key="5">
    <source>
        <dbReference type="Google" id="ProtNLM"/>
    </source>
</evidence>
<protein>
    <recommendedName>
        <fullName evidence="5">Secreted protein</fullName>
    </recommendedName>
</protein>
<evidence type="ECO:0000256" key="2">
    <source>
        <dbReference type="SAM" id="SignalP"/>
    </source>
</evidence>
<evidence type="ECO:0000256" key="1">
    <source>
        <dbReference type="SAM" id="MobiDB-lite"/>
    </source>
</evidence>
<dbReference type="EMBL" id="MU865966">
    <property type="protein sequence ID" value="KAK4445343.1"/>
    <property type="molecule type" value="Genomic_DNA"/>
</dbReference>
<feature type="signal peptide" evidence="2">
    <location>
        <begin position="1"/>
        <end position="25"/>
    </location>
</feature>
<proteinExistence type="predicted"/>
<evidence type="ECO:0000313" key="4">
    <source>
        <dbReference type="Proteomes" id="UP001321760"/>
    </source>
</evidence>
<dbReference type="AlphaFoldDB" id="A0AAV9GAA5"/>
<dbReference type="Proteomes" id="UP001321760">
    <property type="component" value="Unassembled WGS sequence"/>
</dbReference>
<accession>A0AAV9GAA5</accession>
<name>A0AAV9GAA5_9PEZI</name>
<sequence>MPLSQSGSWLVGVVAVLSAVPHSGTDEAGIVAFLAVRGSFSSREPSRVAEIFPVRGDRLLRPSQPQPSENPGAGYTTPGQQC</sequence>
<comment type="caution">
    <text evidence="3">The sequence shown here is derived from an EMBL/GenBank/DDBJ whole genome shotgun (WGS) entry which is preliminary data.</text>
</comment>